<evidence type="ECO:0000313" key="1">
    <source>
        <dbReference type="EMBL" id="JAH70984.1"/>
    </source>
</evidence>
<accession>A0A0E9UYN0</accession>
<reference evidence="1" key="2">
    <citation type="journal article" date="2015" name="Fish Shellfish Immunol.">
        <title>Early steps in the European eel (Anguilla anguilla)-Vibrio vulnificus interaction in the gills: Role of the RtxA13 toxin.</title>
        <authorList>
            <person name="Callol A."/>
            <person name="Pajuelo D."/>
            <person name="Ebbesson L."/>
            <person name="Teles M."/>
            <person name="MacKenzie S."/>
            <person name="Amaro C."/>
        </authorList>
    </citation>
    <scope>NUCLEOTIDE SEQUENCE</scope>
</reference>
<protein>
    <submittedName>
        <fullName evidence="1">Uncharacterized protein</fullName>
    </submittedName>
</protein>
<dbReference type="EMBL" id="GBXM01037593">
    <property type="protein sequence ID" value="JAH70984.1"/>
    <property type="molecule type" value="Transcribed_RNA"/>
</dbReference>
<dbReference type="AlphaFoldDB" id="A0A0E9UYN0"/>
<reference evidence="1" key="1">
    <citation type="submission" date="2014-11" db="EMBL/GenBank/DDBJ databases">
        <authorList>
            <person name="Amaro Gonzalez C."/>
        </authorList>
    </citation>
    <scope>NUCLEOTIDE SEQUENCE</scope>
</reference>
<organism evidence="1">
    <name type="scientific">Anguilla anguilla</name>
    <name type="common">European freshwater eel</name>
    <name type="synonym">Muraena anguilla</name>
    <dbReference type="NCBI Taxonomy" id="7936"/>
    <lineage>
        <taxon>Eukaryota</taxon>
        <taxon>Metazoa</taxon>
        <taxon>Chordata</taxon>
        <taxon>Craniata</taxon>
        <taxon>Vertebrata</taxon>
        <taxon>Euteleostomi</taxon>
        <taxon>Actinopterygii</taxon>
        <taxon>Neopterygii</taxon>
        <taxon>Teleostei</taxon>
        <taxon>Anguilliformes</taxon>
        <taxon>Anguillidae</taxon>
        <taxon>Anguilla</taxon>
    </lineage>
</organism>
<name>A0A0E9UYN0_ANGAN</name>
<proteinExistence type="predicted"/>
<sequence>MIICPYFCFKCVYKECAVYYIYRYMFLKMHFKISR</sequence>